<evidence type="ECO:0000259" key="17">
    <source>
        <dbReference type="PROSITE" id="PS50994"/>
    </source>
</evidence>
<evidence type="ECO:0000256" key="1">
    <source>
        <dbReference type="ARBA" id="ARBA00002180"/>
    </source>
</evidence>
<keyword evidence="13" id="KW-0239">DNA-directed DNA polymerase</keyword>
<keyword evidence="11" id="KW-0229">DNA integration</keyword>
<keyword evidence="10" id="KW-0460">Magnesium</keyword>
<protein>
    <recommendedName>
        <fullName evidence="17">Integrase catalytic domain-containing protein</fullName>
    </recommendedName>
</protein>
<accession>A0ABY6L1Q8</accession>
<evidence type="ECO:0000313" key="18">
    <source>
        <dbReference type="EMBL" id="UYV75063.1"/>
    </source>
</evidence>
<evidence type="ECO:0000256" key="12">
    <source>
        <dbReference type="ARBA" id="ARBA00022918"/>
    </source>
</evidence>
<keyword evidence="19" id="KW-1185">Reference proteome</keyword>
<keyword evidence="14" id="KW-0917">Virion maturation</keyword>
<dbReference type="PROSITE" id="PS50994">
    <property type="entry name" value="INTEGRASE"/>
    <property type="match status" value="1"/>
</dbReference>
<evidence type="ECO:0000256" key="2">
    <source>
        <dbReference type="ARBA" id="ARBA00022612"/>
    </source>
</evidence>
<evidence type="ECO:0000256" key="15">
    <source>
        <dbReference type="ARBA" id="ARBA00023172"/>
    </source>
</evidence>
<dbReference type="PANTHER" id="PTHR42648:SF11">
    <property type="entry name" value="TRANSPOSON TY4-P GAG-POL POLYPROTEIN"/>
    <property type="match status" value="1"/>
</dbReference>
<dbReference type="Pfam" id="PF25597">
    <property type="entry name" value="SH3_retrovirus"/>
    <property type="match status" value="1"/>
</dbReference>
<evidence type="ECO:0000256" key="16">
    <source>
        <dbReference type="ARBA" id="ARBA00023268"/>
    </source>
</evidence>
<keyword evidence="6" id="KW-0547">Nucleotide-binding</keyword>
<dbReference type="Proteomes" id="UP001235939">
    <property type="component" value="Chromosome 12"/>
</dbReference>
<evidence type="ECO:0000256" key="8">
    <source>
        <dbReference type="ARBA" id="ARBA00022801"/>
    </source>
</evidence>
<evidence type="ECO:0000256" key="10">
    <source>
        <dbReference type="ARBA" id="ARBA00022842"/>
    </source>
</evidence>
<proteinExistence type="predicted"/>
<dbReference type="InterPro" id="IPR054722">
    <property type="entry name" value="PolX-like_BBD"/>
</dbReference>
<keyword evidence="9" id="KW-0067">ATP-binding</keyword>
<evidence type="ECO:0000256" key="14">
    <source>
        <dbReference type="ARBA" id="ARBA00023113"/>
    </source>
</evidence>
<dbReference type="SUPFAM" id="SSF53098">
    <property type="entry name" value="Ribonuclease H-like"/>
    <property type="match status" value="1"/>
</dbReference>
<dbReference type="InterPro" id="IPR057670">
    <property type="entry name" value="SH3_retrovirus"/>
</dbReference>
<dbReference type="InterPro" id="IPR039537">
    <property type="entry name" value="Retrotran_Ty1/copia-like"/>
</dbReference>
<evidence type="ECO:0000313" key="19">
    <source>
        <dbReference type="Proteomes" id="UP001235939"/>
    </source>
</evidence>
<evidence type="ECO:0000256" key="5">
    <source>
        <dbReference type="ARBA" id="ARBA00022723"/>
    </source>
</evidence>
<keyword evidence="8" id="KW-0378">Hydrolase</keyword>
<keyword evidence="7" id="KW-0255">Endonuclease</keyword>
<dbReference type="InterPro" id="IPR012337">
    <property type="entry name" value="RNaseH-like_sf"/>
</dbReference>
<keyword evidence="5" id="KW-0479">Metal-binding</keyword>
<sequence length="645" mass="74307">MTFRREWFKTYTPFTSDHPIYLGDNSTLLAEGMGDIEIRAYVDGGWYNTYIRNVLYSPQLKKNLYSLSTSTRRGFNVIIKHDKLQIFMDNDLKAVGVRHDGLYRMLFKVTSSSSQEYITSENKLQLWHERLAHLPVATLREMATKGLVDGLQPQDLEGEFFFCEGCQLGKAHRKSCYPSDGKNYQLDVLDIFKEYATLIYTQTGNKIKVLRTDNALEFKSENFADLCKRFGIIHEFTALYVHEQIGRIERDNRTIVEAARSMLNSRNLPGFFWDEACNTATYILNRSATKQTPGTTPYELFFGTKPNVANYKIFGCNAYMHIPKENRKKWDNKSIKRMFLCYENTSKNFRLWDWKTRKIRISKDVTFDEKATPHSDRESTKPKEIIFQINSAPDESPVATTNFPVQEMLPVSDISSHPMITRSKVSDSQCNFALADEPSNYIDAITSSDSERWKLAMDEDIDALNKNKTWTLERLADGHKPIGCKWVYKIKTESDGTIQRFKARLVAKGYSQIKNVDYFDTFSPVVRYDSLRILLSHAASERMFLKQFDVETAFLNGELEELVYLEQPEGYKRDDNSCYRLHKSLCSYKKNLLSQDYGTDLLAHVVDELSKLEVNTFEIPGGGAAFYSCVESVLSRPPPPNTAQD</sequence>
<keyword evidence="13" id="KW-0548">Nucleotidyltransferase</keyword>
<name>A0ABY6L1Q8_9ARAC</name>
<dbReference type="EMBL" id="CP092874">
    <property type="protein sequence ID" value="UYV75063.1"/>
    <property type="molecule type" value="Genomic_DNA"/>
</dbReference>
<dbReference type="Pfam" id="PF22936">
    <property type="entry name" value="Pol_BBD"/>
    <property type="match status" value="1"/>
</dbReference>
<dbReference type="InterPro" id="IPR013103">
    <property type="entry name" value="RVT_2"/>
</dbReference>
<dbReference type="InterPro" id="IPR025724">
    <property type="entry name" value="GAG-pre-integrase_dom"/>
</dbReference>
<dbReference type="Pfam" id="PF13976">
    <property type="entry name" value="gag_pre-integrs"/>
    <property type="match status" value="1"/>
</dbReference>
<dbReference type="Pfam" id="PF07727">
    <property type="entry name" value="RVT_2"/>
    <property type="match status" value="1"/>
</dbReference>
<keyword evidence="2" id="KW-1188">Viral release from host cell</keyword>
<dbReference type="PANTHER" id="PTHR42648">
    <property type="entry name" value="TRANSPOSASE, PUTATIVE-RELATED"/>
    <property type="match status" value="1"/>
</dbReference>
<evidence type="ECO:0000256" key="9">
    <source>
        <dbReference type="ARBA" id="ARBA00022840"/>
    </source>
</evidence>
<evidence type="ECO:0000256" key="6">
    <source>
        <dbReference type="ARBA" id="ARBA00022741"/>
    </source>
</evidence>
<evidence type="ECO:0000256" key="7">
    <source>
        <dbReference type="ARBA" id="ARBA00022759"/>
    </source>
</evidence>
<reference evidence="18 19" key="1">
    <citation type="submission" date="2022-01" db="EMBL/GenBank/DDBJ databases">
        <title>A chromosomal length assembly of Cordylochernes scorpioides.</title>
        <authorList>
            <person name="Zeh D."/>
            <person name="Zeh J."/>
        </authorList>
    </citation>
    <scope>NUCLEOTIDE SEQUENCE [LARGE SCALE GENOMIC DNA]</scope>
    <source>
        <strain evidence="18">IN4F17</strain>
        <tissue evidence="18">Whole Body</tissue>
    </source>
</reference>
<gene>
    <name evidence="18" type="ORF">LAZ67_12002272</name>
</gene>
<evidence type="ECO:0000256" key="3">
    <source>
        <dbReference type="ARBA" id="ARBA00022670"/>
    </source>
</evidence>
<dbReference type="Gene3D" id="3.30.420.10">
    <property type="entry name" value="Ribonuclease H-like superfamily/Ribonuclease H"/>
    <property type="match status" value="1"/>
</dbReference>
<organism evidence="18 19">
    <name type="scientific">Cordylochernes scorpioides</name>
    <dbReference type="NCBI Taxonomy" id="51811"/>
    <lineage>
        <taxon>Eukaryota</taxon>
        <taxon>Metazoa</taxon>
        <taxon>Ecdysozoa</taxon>
        <taxon>Arthropoda</taxon>
        <taxon>Chelicerata</taxon>
        <taxon>Arachnida</taxon>
        <taxon>Pseudoscorpiones</taxon>
        <taxon>Cheliferoidea</taxon>
        <taxon>Chernetidae</taxon>
        <taxon>Cordylochernes</taxon>
    </lineage>
</organism>
<keyword evidence="13" id="KW-0808">Transferase</keyword>
<evidence type="ECO:0000256" key="4">
    <source>
        <dbReference type="ARBA" id="ARBA00022722"/>
    </source>
</evidence>
<keyword evidence="16" id="KW-0511">Multifunctional enzyme</keyword>
<keyword evidence="12" id="KW-0695">RNA-directed DNA polymerase</keyword>
<keyword evidence="3" id="KW-0645">Protease</keyword>
<evidence type="ECO:0000256" key="13">
    <source>
        <dbReference type="ARBA" id="ARBA00022932"/>
    </source>
</evidence>
<keyword evidence="4" id="KW-0540">Nuclease</keyword>
<comment type="function">
    <text evidence="1">The aspartyl protease (PR) mediates the proteolytic cleavages of the Gag and Gag-Pol polyproteins after assembly of the VLP.</text>
</comment>
<evidence type="ECO:0000256" key="11">
    <source>
        <dbReference type="ARBA" id="ARBA00022908"/>
    </source>
</evidence>
<feature type="domain" description="Integrase catalytic" evidence="17">
    <location>
        <begin position="131"/>
        <end position="305"/>
    </location>
</feature>
<dbReference type="InterPro" id="IPR001584">
    <property type="entry name" value="Integrase_cat-core"/>
</dbReference>
<feature type="non-terminal residue" evidence="18">
    <location>
        <position position="1"/>
    </location>
</feature>
<keyword evidence="15" id="KW-0233">DNA recombination</keyword>
<dbReference type="InterPro" id="IPR036397">
    <property type="entry name" value="RNaseH_sf"/>
</dbReference>